<comment type="caution">
    <text evidence="2">The sequence shown here is derived from an EMBL/GenBank/DDBJ whole genome shotgun (WGS) entry which is preliminary data.</text>
</comment>
<dbReference type="Proteomes" id="UP000075324">
    <property type="component" value="Unassembled WGS sequence"/>
</dbReference>
<protein>
    <submittedName>
        <fullName evidence="2">Uncharacterized protein</fullName>
    </submittedName>
</protein>
<evidence type="ECO:0000313" key="3">
    <source>
        <dbReference type="Proteomes" id="UP000075324"/>
    </source>
</evidence>
<organism evidence="2 3">
    <name type="scientific">Parageobacillus toebii</name>
    <dbReference type="NCBI Taxonomy" id="153151"/>
    <lineage>
        <taxon>Bacteria</taxon>
        <taxon>Bacillati</taxon>
        <taxon>Bacillota</taxon>
        <taxon>Bacilli</taxon>
        <taxon>Bacillales</taxon>
        <taxon>Anoxybacillaceae</taxon>
        <taxon>Parageobacillus</taxon>
    </lineage>
</organism>
<dbReference type="AlphaFoldDB" id="A0A150MEJ0"/>
<sequence>MHFVTLFFYNKMIKMVLSLFIKKNKTIIAFPSFLAKIINVAFLATPCIPMVLFCIYLNDVRGEAYEH</sequence>
<evidence type="ECO:0000313" key="2">
    <source>
        <dbReference type="EMBL" id="KYD22960.1"/>
    </source>
</evidence>
<gene>
    <name evidence="2" type="ORF">B4110_1883</name>
</gene>
<accession>A0A150MEJ0</accession>
<evidence type="ECO:0000256" key="1">
    <source>
        <dbReference type="SAM" id="Phobius"/>
    </source>
</evidence>
<proteinExistence type="predicted"/>
<dbReference type="EMBL" id="LQYW01000172">
    <property type="protein sequence ID" value="KYD22960.1"/>
    <property type="molecule type" value="Genomic_DNA"/>
</dbReference>
<name>A0A150MEJ0_9BACL</name>
<keyword evidence="1" id="KW-0472">Membrane</keyword>
<dbReference type="PATRIC" id="fig|153151.4.peg.1965"/>
<keyword evidence="1" id="KW-0812">Transmembrane</keyword>
<reference evidence="2 3" key="1">
    <citation type="submission" date="2016-01" db="EMBL/GenBank/DDBJ databases">
        <title>Draft Genome Sequences of Seven Thermophilic Sporeformers Isolated from Foods.</title>
        <authorList>
            <person name="Berendsen E.M."/>
            <person name="Wells-Bennik M.H."/>
            <person name="Krawcyk A.O."/>
            <person name="De Jong A."/>
            <person name="Holsappel S."/>
            <person name="Eijlander R.T."/>
            <person name="Kuipers O.P."/>
        </authorList>
    </citation>
    <scope>NUCLEOTIDE SEQUENCE [LARGE SCALE GENOMIC DNA]</scope>
    <source>
        <strain evidence="2 3">B4110</strain>
    </source>
</reference>
<feature type="transmembrane region" description="Helical" evidence="1">
    <location>
        <begin position="33"/>
        <end position="58"/>
    </location>
</feature>
<keyword evidence="1" id="KW-1133">Transmembrane helix</keyword>